<keyword evidence="1" id="KW-0547">Nucleotide-binding</keyword>
<proteinExistence type="predicted"/>
<dbReference type="InterPro" id="IPR001650">
    <property type="entry name" value="Helicase_C-like"/>
</dbReference>
<keyword evidence="7" id="KW-0347">Helicase</keyword>
<dbReference type="SUPFAM" id="SSF52540">
    <property type="entry name" value="P-loop containing nucleoside triphosphate hydrolases"/>
    <property type="match status" value="2"/>
</dbReference>
<dbReference type="InterPro" id="IPR027417">
    <property type="entry name" value="P-loop_NTPase"/>
</dbReference>
<dbReference type="GO" id="GO:0036297">
    <property type="term" value="P:interstrand cross-link repair"/>
    <property type="evidence" value="ECO:0007669"/>
    <property type="project" value="TreeGrafter"/>
</dbReference>
<keyword evidence="7" id="KW-0378">Hydrolase</keyword>
<evidence type="ECO:0000256" key="4">
    <source>
        <dbReference type="SAM" id="MobiDB-lite"/>
    </source>
</evidence>
<evidence type="ECO:0000256" key="3">
    <source>
        <dbReference type="SAM" id="Coils"/>
    </source>
</evidence>
<name>A0A9E1LZQ4_9FIRM</name>
<dbReference type="PANTHER" id="PTHR47957:SF3">
    <property type="entry name" value="ATP-DEPENDENT HELICASE HRQ1"/>
    <property type="match status" value="1"/>
</dbReference>
<keyword evidence="3" id="KW-0175">Coiled coil</keyword>
<dbReference type="InterPro" id="IPR018973">
    <property type="entry name" value="MZB"/>
</dbReference>
<evidence type="ECO:0000259" key="5">
    <source>
        <dbReference type="PROSITE" id="PS51192"/>
    </source>
</evidence>
<dbReference type="GO" id="GO:0005524">
    <property type="term" value="F:ATP binding"/>
    <property type="evidence" value="ECO:0007669"/>
    <property type="project" value="UniProtKB-KW"/>
</dbReference>
<evidence type="ECO:0000256" key="1">
    <source>
        <dbReference type="ARBA" id="ARBA00022741"/>
    </source>
</evidence>
<dbReference type="Pfam" id="PF00270">
    <property type="entry name" value="DEAD"/>
    <property type="match status" value="1"/>
</dbReference>
<dbReference type="PANTHER" id="PTHR47957">
    <property type="entry name" value="ATP-DEPENDENT HELICASE HRQ1"/>
    <property type="match status" value="1"/>
</dbReference>
<reference evidence="7" key="1">
    <citation type="submission" date="2021-02" db="EMBL/GenBank/DDBJ databases">
        <title>Infant gut strain persistence is associated with maternal origin, phylogeny, and functional potential including surface adhesion and iron acquisition.</title>
        <authorList>
            <person name="Lou Y.C."/>
        </authorList>
    </citation>
    <scope>NUCLEOTIDE SEQUENCE</scope>
    <source>
        <strain evidence="7">L2_039_000G1_dasL2_039_000G1_maxbin2.maxbin.077</strain>
    </source>
</reference>
<sequence>MAEREGQKSYAMIPSIVERDIEEGLLSFINREFPISTPGFMTDRKEDKTIVDAFVDDRENLVKGPWLEIRRPFRKSEVETKEVLPLLAGDVYQIGNDFTPYKHQMAAFERLKAPEPKSTIVATGTGSGKTECFLYPILDYILHCNEEHDEKKRKGIKAIIIYPMNALASDQAKRLTKLCFEINRNAKASGLKGMLPTVGLYTGAPGVESRRMSDDGGNYVCITDRKVLRQNPPDILLTNYKMLDYLLLRDEDRSLWQATTADTLRYLVVDELHTFDGAQGTDLACLVRRLRSFLNLGKSLACVGTSATLGGDNGIADLQKYASEIFNADFSDPASIIQEDRLSAQEYFDSFGERRTVGRWPDAAAVSALRALPQDASVEDYVSTALLCWFPQERFLSPVSPSYLEDTARQLPELLPHLDAFQRLMSREETIIHVRDLALEWHKVIASLAKVSVDDVVLVIRSLVALVSLARLVGKNDRLLPFLNVRMQLWIRELSNMVATVSRHPRLLPNADKKDEDELTLPILTCRDCNATAWGAVTEVDRKVSSSHPKFYRAWFDKSDTVRLIYPIEEDDYEDAIKKHPRHLFTFCQNDKSIFWLDPSTSREAAYHKACPICGADHGHLVVWIPDTVKDYTNEAGAGAKRSDNCPCCGSVNSMRLFGARAVTLASAMVGHLNSSSANLDPKLIAFSDSVQDAAHRAGFMQARGYTYTIRQAVAGLIRDNNRATSRRSSDPAKDPMSLFNILSDLSDYWKERIGRRSELTGNHADDIALARFVTTFTPSDMMWRRPWLKFRAASSGMPENRSASDRSTPHQQTAPVLCDDPHAFFEDLFSGKTGKNGKTPRDEWNDFSHDVAARLRWEAFIELTLRAHAGRTLELGGIAALEPRSDLVQKAAASLQPILDQQVGGCRGITREETESFITGFLMHQKSRGAFDLTGIPGLEDFMSFVKTGNDYLYFNRSRVLPTYGKNFRPPAPLVMRMPSSLNRKSSGFFDAVLTSGRHENWYETWFAASAAYNKDDVLAAVDEAYARLFDVLTKTGLMNVMYMTTTDATPVYLLNPSAWTIARKLEKAVCAHCGRWTLISPEDARLWRQMPCLSKSCGGREHFIKDVEESSGLYLGTPARTTAREHTGNVESTERGLIEHSFSKGHEPWDVNLLSATPTLEMGIDIGDLSTVLQASMPPQQANYLQRIGRAGRRDGNALAMTICGNNPHAQYFWTDPDKMLAGSVPAPGVFLHAMAVIDRQLLAHALTDWMSSIVNASIPQKISSVLTNCNQDQYTPDRFPRGFFDYVRNHTDHILNEFCKAFVRPETGESIFCTAEKERLRASLVGGSLVPSIEDRIMGKLSTLTSELEKAQRSAKQLARDVQDLKKKGARDEATESEIEEKQALEEAWKDLINREYVNKETLQVLTDEGLLPNYAFPEEGIKLDGIITRIRTRSTDRQDPVKKDDSKRNVYKRLKFQRAASSGLLEIAPNNTFFVDEYVMHIDQVQLENEKTEKWRFCPSCQHAILENDTTVSSACPECGDPQWRSNGQERNALKVKTVYAWADLRKDRIVDNIEERRPLQQQKISLSSISSTAERHVFANKSIPGGFRFEYISAVTLRDFNFGMPEEVESEFRIAQTKINGNGFSVCRGCGRLRNDENTKRNVRPEQHEAFCPFVDSPDADDIWINGLILYREFTSEAVRIKVPLTNDESPETTMHSLAAALHLGLRRYFHGSVDHLRIVPMVEHKFDHIARRYILIHDTVPGGTGYLKELLSDKDNLFTLLQTAYKAITECGCGSEDGCYQCVYQHRDSSTRPFISKSAAIRVLGLILAQQDSVARTSSADDDDLWPGESELERNFINALRNSQPFVKTAVERTVAGRKDFLIEMQSGRQWQMVMQEDFKNVFHPSRPDFVFRPAHASERTPALTMAVFLDGWQFHAPTVQEDLVKRQSLINAGYRVWTLGWYDLPCSLEDENRPDVPNLLSRNSAPGYEILRQKLPLPSEADLRARWSTDRNNFDRLLLWLNDPDQATKDACALDLLSRGYFGTGTVEKLDSAAPVTSILKQGGAQMDVKKDSSVLPGAWSLVRNFSYILGANPEFYTEHKEMPTNSPQAQSLMQFWAIANIMQLAQPIALLPVADPTNASEDLLAQQPWSAAIEYIKDNHAPQRMFGLFTGMPPADHSTVGSEPSGNAWDDIDPDDLPDETLVELVDKLKILDLPVPEIGCEYEDPVTHEVGELVFELYWPEQKVAVAWLEGEAETNLNGIRVFPFGVDPERLSQAVKATGSNSNSNN</sequence>
<dbReference type="SMART" id="SM00487">
    <property type="entry name" value="DEXDc"/>
    <property type="match status" value="1"/>
</dbReference>
<dbReference type="SMART" id="SM00490">
    <property type="entry name" value="HELICc"/>
    <property type="match status" value="1"/>
</dbReference>
<dbReference type="GO" id="GO:0003676">
    <property type="term" value="F:nucleic acid binding"/>
    <property type="evidence" value="ECO:0007669"/>
    <property type="project" value="InterPro"/>
</dbReference>
<dbReference type="Proteomes" id="UP000811365">
    <property type="component" value="Unassembled WGS sequence"/>
</dbReference>
<dbReference type="PROSITE" id="PS51192">
    <property type="entry name" value="HELICASE_ATP_BIND_1"/>
    <property type="match status" value="1"/>
</dbReference>
<dbReference type="PROSITE" id="PS51194">
    <property type="entry name" value="HELICASE_CTER"/>
    <property type="match status" value="1"/>
</dbReference>
<dbReference type="GO" id="GO:0006289">
    <property type="term" value="P:nucleotide-excision repair"/>
    <property type="evidence" value="ECO:0007669"/>
    <property type="project" value="TreeGrafter"/>
</dbReference>
<feature type="domain" description="Helicase ATP-binding" evidence="5">
    <location>
        <begin position="110"/>
        <end position="313"/>
    </location>
</feature>
<organism evidence="7 8">
    <name type="scientific">Faecalibacterium prausnitzii</name>
    <dbReference type="NCBI Taxonomy" id="853"/>
    <lineage>
        <taxon>Bacteria</taxon>
        <taxon>Bacillati</taxon>
        <taxon>Bacillota</taxon>
        <taxon>Clostridia</taxon>
        <taxon>Eubacteriales</taxon>
        <taxon>Oscillospiraceae</taxon>
        <taxon>Faecalibacterium</taxon>
    </lineage>
</organism>
<evidence type="ECO:0000259" key="6">
    <source>
        <dbReference type="PROSITE" id="PS51194"/>
    </source>
</evidence>
<evidence type="ECO:0000313" key="7">
    <source>
        <dbReference type="EMBL" id="MBS6623219.1"/>
    </source>
</evidence>
<feature type="coiled-coil region" evidence="3">
    <location>
        <begin position="1344"/>
        <end position="1390"/>
    </location>
</feature>
<evidence type="ECO:0000313" key="8">
    <source>
        <dbReference type="Proteomes" id="UP000811365"/>
    </source>
</evidence>
<evidence type="ECO:0000256" key="2">
    <source>
        <dbReference type="ARBA" id="ARBA00022840"/>
    </source>
</evidence>
<dbReference type="InterPro" id="IPR011545">
    <property type="entry name" value="DEAD/DEAH_box_helicase_dom"/>
</dbReference>
<dbReference type="Pfam" id="PF09369">
    <property type="entry name" value="MZB"/>
    <property type="match status" value="1"/>
</dbReference>
<dbReference type="GO" id="GO:0043138">
    <property type="term" value="F:3'-5' DNA helicase activity"/>
    <property type="evidence" value="ECO:0007669"/>
    <property type="project" value="TreeGrafter"/>
</dbReference>
<feature type="domain" description="Helicase C-terminal" evidence="6">
    <location>
        <begin position="1066"/>
        <end position="1269"/>
    </location>
</feature>
<dbReference type="EMBL" id="JAGZYH010000079">
    <property type="protein sequence ID" value="MBS6623219.1"/>
    <property type="molecule type" value="Genomic_DNA"/>
</dbReference>
<comment type="caution">
    <text evidence="7">The sequence shown here is derived from an EMBL/GenBank/DDBJ whole genome shotgun (WGS) entry which is preliminary data.</text>
</comment>
<gene>
    <name evidence="7" type="ORF">KH315_13880</name>
</gene>
<feature type="region of interest" description="Disordered" evidence="4">
    <location>
        <begin position="797"/>
        <end position="817"/>
    </location>
</feature>
<dbReference type="Pfam" id="PF00271">
    <property type="entry name" value="Helicase_C"/>
    <property type="match status" value="1"/>
</dbReference>
<dbReference type="Gene3D" id="3.40.50.300">
    <property type="entry name" value="P-loop containing nucleotide triphosphate hydrolases"/>
    <property type="match status" value="2"/>
</dbReference>
<keyword evidence="2" id="KW-0067">ATP-binding</keyword>
<protein>
    <submittedName>
        <fullName evidence="7">DEAD/DEAH box helicase</fullName>
    </submittedName>
</protein>
<dbReference type="InterPro" id="IPR014001">
    <property type="entry name" value="Helicase_ATP-bd"/>
</dbReference>
<accession>A0A9E1LZQ4</accession>